<reference evidence="1 2" key="1">
    <citation type="journal article" date="2024" name="Front. Microbiol.">
        <title>Novel thermophilic genera Geochorda gen. nov. and Carboxydochorda gen. nov. from the deep terrestrial subsurface reveal the ecophysiological diversity in the class Limnochordia.</title>
        <authorList>
            <person name="Karnachuk O.V."/>
            <person name="Lukina A.P."/>
            <person name="Avakyan M.R."/>
            <person name="Kadnikov V.V."/>
            <person name="Begmatov S."/>
            <person name="Beletsky A.V."/>
            <person name="Vlasova K.G."/>
            <person name="Novikov A.A."/>
            <person name="Shcherbakova V.A."/>
            <person name="Mardanov A.V."/>
            <person name="Ravin N.V."/>
        </authorList>
    </citation>
    <scope>NUCLEOTIDE SEQUENCE [LARGE SCALE GENOMIC DNA]</scope>
    <source>
        <strain evidence="1 2">L945</strain>
    </source>
</reference>
<evidence type="ECO:0000313" key="1">
    <source>
        <dbReference type="EMBL" id="WRP17982.1"/>
    </source>
</evidence>
<dbReference type="InterPro" id="IPR036388">
    <property type="entry name" value="WH-like_DNA-bd_sf"/>
</dbReference>
<sequence length="146" mass="15426">MRLTRQTDYAIRVALDLAGQPGHGSDVRAIAGRQCVPEAYAAKIVQALARAGLVVTARGARGGVRLARDPAKVTLLEIVEAAEGPTLFTRCMLWPGECPPLAQCALHPILDGLREAVQGYLQSMTLEELARRAGPQAGGAEERSAG</sequence>
<organism evidence="1 2">
    <name type="scientific">Carboxydichorda subterranea</name>
    <dbReference type="NCBI Taxonomy" id="3109565"/>
    <lineage>
        <taxon>Bacteria</taxon>
        <taxon>Bacillati</taxon>
        <taxon>Bacillota</taxon>
        <taxon>Limnochordia</taxon>
        <taxon>Limnochordales</taxon>
        <taxon>Geochordaceae</taxon>
        <taxon>Carboxydichorda</taxon>
    </lineage>
</organism>
<dbReference type="Pfam" id="PF02082">
    <property type="entry name" value="Rrf2"/>
    <property type="match status" value="1"/>
</dbReference>
<dbReference type="EMBL" id="CP141615">
    <property type="protein sequence ID" value="WRP17982.1"/>
    <property type="molecule type" value="Genomic_DNA"/>
</dbReference>
<name>A0ABZ1BYV8_9FIRM</name>
<dbReference type="InterPro" id="IPR000944">
    <property type="entry name" value="Tscrpt_reg_Rrf2"/>
</dbReference>
<dbReference type="InterPro" id="IPR036390">
    <property type="entry name" value="WH_DNA-bd_sf"/>
</dbReference>
<protein>
    <submittedName>
        <fullName evidence="1">Rrf2 family transcriptional regulator</fullName>
    </submittedName>
</protein>
<dbReference type="PANTHER" id="PTHR33221:SF2">
    <property type="entry name" value="TRANSCRIPTIONAL REGULATOR"/>
    <property type="match status" value="1"/>
</dbReference>
<keyword evidence="2" id="KW-1185">Reference proteome</keyword>
<dbReference type="PANTHER" id="PTHR33221">
    <property type="entry name" value="WINGED HELIX-TURN-HELIX TRANSCRIPTIONAL REGULATOR, RRF2 FAMILY"/>
    <property type="match status" value="1"/>
</dbReference>
<gene>
    <name evidence="1" type="ORF">U7230_02935</name>
</gene>
<dbReference type="PROSITE" id="PS51197">
    <property type="entry name" value="HTH_RRF2_2"/>
    <property type="match status" value="1"/>
</dbReference>
<dbReference type="Proteomes" id="UP001332192">
    <property type="component" value="Chromosome"/>
</dbReference>
<dbReference type="NCBIfam" id="TIGR00738">
    <property type="entry name" value="rrf2_super"/>
    <property type="match status" value="1"/>
</dbReference>
<proteinExistence type="predicted"/>
<dbReference type="SUPFAM" id="SSF46785">
    <property type="entry name" value="Winged helix' DNA-binding domain"/>
    <property type="match status" value="1"/>
</dbReference>
<dbReference type="PROSITE" id="PS01332">
    <property type="entry name" value="HTH_RRF2_1"/>
    <property type="match status" value="1"/>
</dbReference>
<dbReference type="RefSeq" id="WP_324717253.1">
    <property type="nucleotide sequence ID" value="NZ_CP141615.1"/>
</dbReference>
<accession>A0ABZ1BYV8</accession>
<dbReference type="InterPro" id="IPR030489">
    <property type="entry name" value="TR_Rrf2-type_CS"/>
</dbReference>
<evidence type="ECO:0000313" key="2">
    <source>
        <dbReference type="Proteomes" id="UP001332192"/>
    </source>
</evidence>
<dbReference type="Gene3D" id="1.10.10.10">
    <property type="entry name" value="Winged helix-like DNA-binding domain superfamily/Winged helix DNA-binding domain"/>
    <property type="match status" value="1"/>
</dbReference>